<dbReference type="InterPro" id="IPR009015">
    <property type="entry name" value="Fucose_isomerase_N/cen_sf"/>
</dbReference>
<feature type="domain" description="L-fucose isomerase C-terminal" evidence="3">
    <location>
        <begin position="329"/>
        <end position="454"/>
    </location>
</feature>
<dbReference type="PANTHER" id="PTHR37840:SF1">
    <property type="entry name" value="L-FUCOSE ISOMERASE"/>
    <property type="match status" value="1"/>
</dbReference>
<dbReference type="EMBL" id="CP060634">
    <property type="protein sequence ID" value="QNM05256.1"/>
    <property type="molecule type" value="Genomic_DNA"/>
</dbReference>
<dbReference type="PANTHER" id="PTHR37840">
    <property type="entry name" value="L-FUCOSE ISOMERASE"/>
    <property type="match status" value="1"/>
</dbReference>
<dbReference type="GO" id="GO:0008736">
    <property type="term" value="F:L-fucose isomerase activity"/>
    <property type="evidence" value="ECO:0007669"/>
    <property type="project" value="InterPro"/>
</dbReference>
<organism evidence="4 5">
    <name type="scientific">Qiania dongpingensis</name>
    <dbReference type="NCBI Taxonomy" id="2763669"/>
    <lineage>
        <taxon>Bacteria</taxon>
        <taxon>Bacillati</taxon>
        <taxon>Bacillota</taxon>
        <taxon>Clostridia</taxon>
        <taxon>Lachnospirales</taxon>
        <taxon>Lachnospiraceae</taxon>
        <taxon>Qiania</taxon>
    </lineage>
</organism>
<sequence>MSKKVIGLVSTFAPGDSWPQETIDRVAATHEVVKAALKEMGYEVKDAGNVNRTMEDMVKAGKELRYMGIQALVLYVGTWTYANCAAALVREAGVPVVIWADAGAGTCGLVGGAIARGGMDEFGFHANLVYGPFEDAATREKCRVYLDAACAVSSMKGEKLGLGGGTCMGMVTAVCDPNVVREKFGVEIETFEQMEIIARAEKIDDDEAEKFYKWIEENFGGIVTTKEAMMKQIKLYLAMKQFCRENNLSFVSTKCLPEMANQYTSFCLCHSMMGDCEDAFGKKERMVFGCEADINAALTMELLHHLQEGPVMFTDLSQYDYKDRVLTTCNCGSQPTDFARDKKEVIWEREGVHEHYWKYGGTCPQYVTKEGRVTMARLNRKQGEYEMLIVPANAVYFDREKLRETIWERPHAYFELLCDKETFFDEVRSNHIHVIYGEYEKELKEICSILGIRAVCLEAGK</sequence>
<keyword evidence="2" id="KW-0119">Carbohydrate metabolism</keyword>
<gene>
    <name evidence="4" type="ORF">H9Q78_12545</name>
</gene>
<dbReference type="KEGG" id="qdo:H9Q78_12545"/>
<dbReference type="InterPro" id="IPR038392">
    <property type="entry name" value="Fucose_isomerase_dom2_sf"/>
</dbReference>
<dbReference type="GO" id="GO:0019571">
    <property type="term" value="P:D-arabinose catabolic process"/>
    <property type="evidence" value="ECO:0007669"/>
    <property type="project" value="TreeGrafter"/>
</dbReference>
<dbReference type="SUPFAM" id="SSF53743">
    <property type="entry name" value="FucI/AraA N-terminal and middle domains"/>
    <property type="match status" value="1"/>
</dbReference>
<dbReference type="Gene3D" id="3.40.275.10">
    <property type="entry name" value="L-fucose Isomerase, Chain A, domain 2"/>
    <property type="match status" value="1"/>
</dbReference>
<dbReference type="InterPro" id="IPR015888">
    <property type="entry name" value="Fuc_isomerase_C"/>
</dbReference>
<dbReference type="AlphaFoldDB" id="A0A7G9G374"/>
<dbReference type="GO" id="GO:0030145">
    <property type="term" value="F:manganese ion binding"/>
    <property type="evidence" value="ECO:0007669"/>
    <property type="project" value="InterPro"/>
</dbReference>
<dbReference type="Gene3D" id="3.20.14.10">
    <property type="entry name" value="L-fucose/L-arabinose isomerase, C-terminal"/>
    <property type="match status" value="1"/>
</dbReference>
<dbReference type="GO" id="GO:0005737">
    <property type="term" value="C:cytoplasm"/>
    <property type="evidence" value="ECO:0007669"/>
    <property type="project" value="InterPro"/>
</dbReference>
<evidence type="ECO:0000259" key="3">
    <source>
        <dbReference type="Pfam" id="PF02952"/>
    </source>
</evidence>
<dbReference type="RefSeq" id="WP_249302094.1">
    <property type="nucleotide sequence ID" value="NZ_CP060634.1"/>
</dbReference>
<keyword evidence="5" id="KW-1185">Reference proteome</keyword>
<protein>
    <recommendedName>
        <fullName evidence="3">L-fucose isomerase C-terminal domain-containing protein</fullName>
    </recommendedName>
</protein>
<reference evidence="4 5" key="1">
    <citation type="submission" date="2020-08" db="EMBL/GenBank/DDBJ databases">
        <authorList>
            <person name="Liu C."/>
            <person name="Sun Q."/>
        </authorList>
    </citation>
    <scope>NUCLEOTIDE SEQUENCE [LARGE SCALE GENOMIC DNA]</scope>
    <source>
        <strain evidence="4 5">NSJ-38</strain>
    </source>
</reference>
<evidence type="ECO:0000313" key="4">
    <source>
        <dbReference type="EMBL" id="QNM05256.1"/>
    </source>
</evidence>
<keyword evidence="1" id="KW-0413">Isomerase</keyword>
<dbReference type="Proteomes" id="UP000515823">
    <property type="component" value="Chromosome"/>
</dbReference>
<dbReference type="InterPro" id="IPR005763">
    <property type="entry name" value="Fucose_isomerase"/>
</dbReference>
<dbReference type="Pfam" id="PF02952">
    <property type="entry name" value="Fucose_iso_C"/>
    <property type="match status" value="1"/>
</dbReference>
<evidence type="ECO:0000313" key="5">
    <source>
        <dbReference type="Proteomes" id="UP000515823"/>
    </source>
</evidence>
<dbReference type="GO" id="GO:0042355">
    <property type="term" value="P:L-fucose catabolic process"/>
    <property type="evidence" value="ECO:0007669"/>
    <property type="project" value="TreeGrafter"/>
</dbReference>
<accession>A0A7G9G374</accession>
<dbReference type="GO" id="GO:0008790">
    <property type="term" value="F:arabinose isomerase activity"/>
    <property type="evidence" value="ECO:0007669"/>
    <property type="project" value="TreeGrafter"/>
</dbReference>
<evidence type="ECO:0000256" key="1">
    <source>
        <dbReference type="ARBA" id="ARBA00023235"/>
    </source>
</evidence>
<evidence type="ECO:0000256" key="2">
    <source>
        <dbReference type="ARBA" id="ARBA00023277"/>
    </source>
</evidence>
<proteinExistence type="predicted"/>
<dbReference type="InterPro" id="IPR038393">
    <property type="entry name" value="Fuc_iso_dom3_sf"/>
</dbReference>
<name>A0A7G9G374_9FIRM</name>